<comment type="caution">
    <text evidence="2">The sequence shown here is derived from an EMBL/GenBank/DDBJ whole genome shotgun (WGS) entry which is preliminary data.</text>
</comment>
<proteinExistence type="predicted"/>
<protein>
    <submittedName>
        <fullName evidence="2">Uncharacterized protein</fullName>
    </submittedName>
</protein>
<dbReference type="AlphaFoldDB" id="A0A6A6MHU9"/>
<keyword evidence="3" id="KW-1185">Reference proteome</keyword>
<accession>A0A6A6MHU9</accession>
<evidence type="ECO:0000256" key="1">
    <source>
        <dbReference type="SAM" id="MobiDB-lite"/>
    </source>
</evidence>
<feature type="region of interest" description="Disordered" evidence="1">
    <location>
        <begin position="1"/>
        <end position="22"/>
    </location>
</feature>
<feature type="compositionally biased region" description="Basic and acidic residues" evidence="1">
    <location>
        <begin position="1"/>
        <end position="10"/>
    </location>
</feature>
<name>A0A6A6MHU9_HEVBR</name>
<gene>
    <name evidence="2" type="ORF">GH714_027510</name>
</gene>
<dbReference type="EMBL" id="JAAGAX010000006">
    <property type="protein sequence ID" value="KAF2311943.1"/>
    <property type="molecule type" value="Genomic_DNA"/>
</dbReference>
<dbReference type="Proteomes" id="UP000467840">
    <property type="component" value="Chromosome 14"/>
</dbReference>
<reference evidence="2 3" key="1">
    <citation type="journal article" date="2020" name="Mol. Plant">
        <title>The Chromosome-Based Rubber Tree Genome Provides New Insights into Spurge Genome Evolution and Rubber Biosynthesis.</title>
        <authorList>
            <person name="Liu J."/>
            <person name="Shi C."/>
            <person name="Shi C.C."/>
            <person name="Li W."/>
            <person name="Zhang Q.J."/>
            <person name="Zhang Y."/>
            <person name="Li K."/>
            <person name="Lu H.F."/>
            <person name="Shi C."/>
            <person name="Zhu S.T."/>
            <person name="Xiao Z.Y."/>
            <person name="Nan H."/>
            <person name="Yue Y."/>
            <person name="Zhu X.G."/>
            <person name="Wu Y."/>
            <person name="Hong X.N."/>
            <person name="Fan G.Y."/>
            <person name="Tong Y."/>
            <person name="Zhang D."/>
            <person name="Mao C.L."/>
            <person name="Liu Y.L."/>
            <person name="Hao S.J."/>
            <person name="Liu W.Q."/>
            <person name="Lv M.Q."/>
            <person name="Zhang H.B."/>
            <person name="Liu Y."/>
            <person name="Hu-Tang G.R."/>
            <person name="Wang J.P."/>
            <person name="Wang J.H."/>
            <person name="Sun Y.H."/>
            <person name="Ni S.B."/>
            <person name="Chen W.B."/>
            <person name="Zhang X.C."/>
            <person name="Jiao Y.N."/>
            <person name="Eichler E.E."/>
            <person name="Li G.H."/>
            <person name="Liu X."/>
            <person name="Gao L.Z."/>
        </authorList>
    </citation>
    <scope>NUCLEOTIDE SEQUENCE [LARGE SCALE GENOMIC DNA]</scope>
    <source>
        <strain evidence="3">cv. GT1</strain>
        <tissue evidence="2">Leaf</tissue>
    </source>
</reference>
<sequence length="125" mass="14158">MGEPLNEKSKDKHRYQGQNVHVGSGARPAIEENFSILTPEEGHVRQHIVSGLHRRHHSYSVGVVHGWTHAIIAMIRPFIMSCRVSAYLRKGQWLIALGGRQRKVRLTLIQLQRLQENQGVGLKGL</sequence>
<evidence type="ECO:0000313" key="2">
    <source>
        <dbReference type="EMBL" id="KAF2311943.1"/>
    </source>
</evidence>
<evidence type="ECO:0000313" key="3">
    <source>
        <dbReference type="Proteomes" id="UP000467840"/>
    </source>
</evidence>
<organism evidence="2 3">
    <name type="scientific">Hevea brasiliensis</name>
    <name type="common">Para rubber tree</name>
    <name type="synonym">Siphonia brasiliensis</name>
    <dbReference type="NCBI Taxonomy" id="3981"/>
    <lineage>
        <taxon>Eukaryota</taxon>
        <taxon>Viridiplantae</taxon>
        <taxon>Streptophyta</taxon>
        <taxon>Embryophyta</taxon>
        <taxon>Tracheophyta</taxon>
        <taxon>Spermatophyta</taxon>
        <taxon>Magnoliopsida</taxon>
        <taxon>eudicotyledons</taxon>
        <taxon>Gunneridae</taxon>
        <taxon>Pentapetalae</taxon>
        <taxon>rosids</taxon>
        <taxon>fabids</taxon>
        <taxon>Malpighiales</taxon>
        <taxon>Euphorbiaceae</taxon>
        <taxon>Crotonoideae</taxon>
        <taxon>Micrandreae</taxon>
        <taxon>Hevea</taxon>
    </lineage>
</organism>